<dbReference type="SMART" id="SM00631">
    <property type="entry name" value="Zn_pept"/>
    <property type="match status" value="2"/>
</dbReference>
<keyword evidence="12" id="KW-1185">Reference proteome</keyword>
<dbReference type="Gene3D" id="2.60.40.1120">
    <property type="entry name" value="Carboxypeptidase-like, regulatory domain"/>
    <property type="match status" value="4"/>
</dbReference>
<keyword evidence="5" id="KW-0378">Hydrolase</keyword>
<evidence type="ECO:0000259" key="10">
    <source>
        <dbReference type="PROSITE" id="PS52035"/>
    </source>
</evidence>
<keyword evidence="3" id="KW-0645">Protease</keyword>
<evidence type="ECO:0000256" key="2">
    <source>
        <dbReference type="ARBA" id="ARBA00005988"/>
    </source>
</evidence>
<dbReference type="Pfam" id="PF13620">
    <property type="entry name" value="CarboxypepD_reg"/>
    <property type="match status" value="2"/>
</dbReference>
<dbReference type="Pfam" id="PF00246">
    <property type="entry name" value="Peptidase_M14"/>
    <property type="match status" value="2"/>
</dbReference>
<keyword evidence="9" id="KW-0812">Transmembrane</keyword>
<keyword evidence="9" id="KW-1133">Transmembrane helix</keyword>
<dbReference type="GeneID" id="109422660"/>
<dbReference type="InterPro" id="IPR057247">
    <property type="entry name" value="CARBOXYPEPT_ZN_2"/>
</dbReference>
<dbReference type="CDD" id="cd03868">
    <property type="entry name" value="M14_CPD_I"/>
    <property type="match status" value="1"/>
</dbReference>
<evidence type="ECO:0000313" key="11">
    <source>
        <dbReference type="EnsemblMetazoa" id="AALFPA23_017844.P26121"/>
    </source>
</evidence>
<dbReference type="Proteomes" id="UP000069940">
    <property type="component" value="Unassembled WGS sequence"/>
</dbReference>
<dbReference type="PRINTS" id="PR00765">
    <property type="entry name" value="CRBOXYPTASEA"/>
</dbReference>
<dbReference type="RefSeq" id="XP_062715263.1">
    <property type="nucleotide sequence ID" value="XM_062859279.1"/>
</dbReference>
<dbReference type="Gene3D" id="3.40.630.10">
    <property type="entry name" value="Zn peptidases"/>
    <property type="match status" value="3"/>
</dbReference>
<feature type="active site" description="Proton donor/acceptor" evidence="8">
    <location>
        <position position="744"/>
    </location>
</feature>
<dbReference type="SUPFAM" id="SSF53187">
    <property type="entry name" value="Zn-dependent exopeptidases"/>
    <property type="match status" value="3"/>
</dbReference>
<reference evidence="11" key="2">
    <citation type="submission" date="2025-05" db="UniProtKB">
        <authorList>
            <consortium name="EnsemblMetazoa"/>
        </authorList>
    </citation>
    <scope>IDENTIFICATION</scope>
    <source>
        <strain evidence="11">Foshan</strain>
    </source>
</reference>
<keyword evidence="6" id="KW-0862">Zinc</keyword>
<evidence type="ECO:0000256" key="1">
    <source>
        <dbReference type="ARBA" id="ARBA00001947"/>
    </source>
</evidence>
<accession>A0ABM1ZF06</accession>
<evidence type="ECO:0000256" key="7">
    <source>
        <dbReference type="ARBA" id="ARBA00023180"/>
    </source>
</evidence>
<dbReference type="PANTHER" id="PTHR11532:SF62">
    <property type="entry name" value="CARBOXYPEPTIDASE D"/>
    <property type="match status" value="1"/>
</dbReference>
<reference evidence="12" key="1">
    <citation type="journal article" date="2015" name="Proc. Natl. Acad. Sci. U.S.A.">
        <title>Genome sequence of the Asian Tiger mosquito, Aedes albopictus, reveals insights into its biology, genetics, and evolution.</title>
        <authorList>
            <person name="Chen X.G."/>
            <person name="Jiang X."/>
            <person name="Gu J."/>
            <person name="Xu M."/>
            <person name="Wu Y."/>
            <person name="Deng Y."/>
            <person name="Zhang C."/>
            <person name="Bonizzoni M."/>
            <person name="Dermauw W."/>
            <person name="Vontas J."/>
            <person name="Armbruster P."/>
            <person name="Huang X."/>
            <person name="Yang Y."/>
            <person name="Zhang H."/>
            <person name="He W."/>
            <person name="Peng H."/>
            <person name="Liu Y."/>
            <person name="Wu K."/>
            <person name="Chen J."/>
            <person name="Lirakis M."/>
            <person name="Topalis P."/>
            <person name="Van Leeuwen T."/>
            <person name="Hall A.B."/>
            <person name="Jiang X."/>
            <person name="Thorpe C."/>
            <person name="Mueller R.L."/>
            <person name="Sun C."/>
            <person name="Waterhouse R.M."/>
            <person name="Yan G."/>
            <person name="Tu Z.J."/>
            <person name="Fang X."/>
            <person name="James A.A."/>
        </authorList>
    </citation>
    <scope>NUCLEOTIDE SEQUENCE [LARGE SCALE GENOMIC DNA]</scope>
    <source>
        <strain evidence="12">Foshan</strain>
    </source>
</reference>
<dbReference type="CDD" id="cd03858">
    <property type="entry name" value="M14_CP_N-E_like"/>
    <property type="match status" value="1"/>
</dbReference>
<dbReference type="InterPro" id="IPR050753">
    <property type="entry name" value="Peptidase_M14_domain"/>
</dbReference>
<evidence type="ECO:0000256" key="5">
    <source>
        <dbReference type="ARBA" id="ARBA00022801"/>
    </source>
</evidence>
<keyword evidence="9" id="KW-0472">Membrane</keyword>
<evidence type="ECO:0000256" key="8">
    <source>
        <dbReference type="PROSITE-ProRule" id="PRU01379"/>
    </source>
</evidence>
<keyword evidence="7" id="KW-0325">Glycoprotein</keyword>
<name>A0ABM1ZF06_AEDAL</name>
<dbReference type="PANTHER" id="PTHR11532">
    <property type="entry name" value="PROTEASE M14 CARBOXYPEPTIDASE"/>
    <property type="match status" value="1"/>
</dbReference>
<protein>
    <recommendedName>
        <fullName evidence="10">Peptidase M14 domain-containing protein</fullName>
    </recommendedName>
</protein>
<comment type="cofactor">
    <cofactor evidence="1">
        <name>Zn(2+)</name>
        <dbReference type="ChEBI" id="CHEBI:29105"/>
    </cofactor>
</comment>
<evidence type="ECO:0000256" key="3">
    <source>
        <dbReference type="ARBA" id="ARBA00022645"/>
    </source>
</evidence>
<feature type="domain" description="Peptidase M14" evidence="10">
    <location>
        <begin position="473"/>
        <end position="774"/>
    </location>
</feature>
<dbReference type="InterPro" id="IPR008969">
    <property type="entry name" value="CarboxyPept-like_regulatory"/>
</dbReference>
<dbReference type="EnsemblMetazoa" id="AALFPA23_017844.R26121">
    <property type="protein sequence ID" value="AALFPA23_017844.P26121"/>
    <property type="gene ID" value="AALFPA23_017844"/>
</dbReference>
<dbReference type="PROSITE" id="PS00133">
    <property type="entry name" value="CARBOXYPEPT_ZN_2"/>
    <property type="match status" value="2"/>
</dbReference>
<feature type="active site" description="Proton donor/acceptor" evidence="8">
    <location>
        <position position="319"/>
    </location>
</feature>
<feature type="domain" description="Peptidase M14" evidence="10">
    <location>
        <begin position="52"/>
        <end position="349"/>
    </location>
</feature>
<evidence type="ECO:0000256" key="4">
    <source>
        <dbReference type="ARBA" id="ARBA00022723"/>
    </source>
</evidence>
<dbReference type="PROSITE" id="PS52035">
    <property type="entry name" value="PEPTIDASE_M14"/>
    <property type="match status" value="2"/>
</dbReference>
<dbReference type="InterPro" id="IPR000834">
    <property type="entry name" value="Peptidase_M14"/>
</dbReference>
<feature type="transmembrane region" description="Helical" evidence="9">
    <location>
        <begin position="1364"/>
        <end position="1388"/>
    </location>
</feature>
<evidence type="ECO:0000313" key="12">
    <source>
        <dbReference type="Proteomes" id="UP000069940"/>
    </source>
</evidence>
<organism evidence="11 12">
    <name type="scientific">Aedes albopictus</name>
    <name type="common">Asian tiger mosquito</name>
    <name type="synonym">Stegomyia albopicta</name>
    <dbReference type="NCBI Taxonomy" id="7160"/>
    <lineage>
        <taxon>Eukaryota</taxon>
        <taxon>Metazoa</taxon>
        <taxon>Ecdysozoa</taxon>
        <taxon>Arthropoda</taxon>
        <taxon>Hexapoda</taxon>
        <taxon>Insecta</taxon>
        <taxon>Pterygota</taxon>
        <taxon>Neoptera</taxon>
        <taxon>Endopterygota</taxon>
        <taxon>Diptera</taxon>
        <taxon>Nematocera</taxon>
        <taxon>Culicoidea</taxon>
        <taxon>Culicidae</taxon>
        <taxon>Culicinae</taxon>
        <taxon>Aedini</taxon>
        <taxon>Aedes</taxon>
        <taxon>Stegomyia</taxon>
    </lineage>
</organism>
<dbReference type="SUPFAM" id="SSF49464">
    <property type="entry name" value="Carboxypeptidase regulatory domain-like"/>
    <property type="match status" value="4"/>
</dbReference>
<comment type="similarity">
    <text evidence="2 8">Belongs to the peptidase M14 family.</text>
</comment>
<dbReference type="PROSITE" id="PS00132">
    <property type="entry name" value="CARBOXYPEPT_ZN_1"/>
    <property type="match status" value="2"/>
</dbReference>
<evidence type="ECO:0000256" key="6">
    <source>
        <dbReference type="ARBA" id="ARBA00022833"/>
    </source>
</evidence>
<dbReference type="InterPro" id="IPR057246">
    <property type="entry name" value="CARBOXYPEPT_ZN_1"/>
</dbReference>
<keyword evidence="4" id="KW-0479">Metal-binding</keyword>
<dbReference type="CDD" id="cd11308">
    <property type="entry name" value="Peptidase_M14NE-CP-C_like"/>
    <property type="match status" value="2"/>
</dbReference>
<sequence>MVHKSRKLSAVLVIAVVSGFVLVANGFTLKESSPAAPGAIIEEDESFLQNPRYESNDELQDLLARLQKDHPTLVKVHSIGSSLENRPLLVVEIRPNIDRPRPLLMPMFKYVANMHGDETVGRELLIYLAQYLVNNYRQDPEVGALVNSTAIYLMPSMNPDGFHRSKEGSCESPPNYMGRYNAAGVDLNRDFPDRFDNDRVRHIRRNRQQPETAAVMNWILSNPFVLSANLHGGAVVASYPYDNSIFHHECCEDSPTPDNHFFKYASLIYAQNHPVMKNGHDCNETFQDGITNGAYWYELNGGMQDFNYVFSNCFEITLELSCCKYPKASELPKEWHKNKRSLIEYMKLTHVGVRGLVTDSNGYPIQDADVIVDGIKQNIRTTKRGEYWRLLVPGNYKLRVEAVGFYPSQEVPITIAAEQPLRVNFSLKSYDADEGDAAGKVSSAIAVADKTKHPRVVRQQPDEYGFLMKPKFEHHNFTAMESMIHDLAGNYPSITRLYSIGKSVQQRDLWVMEITRNPGKHIPGKPEVKYIANMHGNEVVGREMLLLLAKYLCENYNRTERVTKLVNNTRLHILFSMNPDGYEISEMEDKDNLKGRSNANNVDLNRNFPDQFGRNNYNMKQEPETHAVMNWSLSIPFVLSANLHGGALVANYPFDDSPKDFAYSNGYGDPRTVYNPTEEDEMFKYLAHTYANAHTTMHLGKPCPTYIKESFKDGITNGAAWYSVTGGMQDWSYIVGGAYELTLEVGCDKFPKAEELPSFWQQNREALLRYVEQAQHGIYGTVKSTIGHPIGHATIQVNNIQHVTFSTAEGDFYRILLPGLYNVTAEAAGYEPQTVQVRIPPEATSAVVVDFLLMRDDPQHWSSAYDYRTLENVVRTRYHSDSELRVIMSEFENKNYKTASLEFGDNEVAMAFPSVKMTDNIGTPEETKLHILVLSSLFQSTAIGREMVINLARHVLAGYRIPEPSLLKLLKNVVLHFVPIKMDSDELLEQFRANRSVCDPVVKEELADKLLSAETDHQKDMLLRMLQDEEYDLALNFAAGGNDVFYPNTDDKVAIYPRFAEKIKGHKYTVVTNEQCPETTSRLYQADAIQRLTNQLHSLYKVPMFTLQLGCCKMPQETDIATVWRQHLERMTNFLRLIDTGIKGYVRDPAGNPLRKAILKVRGNNLIYKVTPNLAHFRVVLPSGSMEIEFSCVNYTSIIRPILLNQDQILDMGDIIMQLSARPMGEGSVEPLHPQTVVSTSMKPIRNGSFAVLEPREKMRIFPTDGGLTQGRITGLVLDEGNHPLANSKVFIRNRVTNATTYTDYLGKFQLDGIQQTDFMVHVEVSGYTTGDRYIHMEQVAGGELSGVIFHLKRDERVMGIPRLLFVILAGCASVAIIACGVMVFMYIQSRRRNSRYYYNFSMLPQKGGEQTKRLFDDDEDGETELFRAPTKKLQPYYDDERDPITDTEDDSEEEIVMLNSSFRNS</sequence>
<keyword evidence="3" id="KW-0121">Carboxypeptidase</keyword>
<evidence type="ECO:0000256" key="9">
    <source>
        <dbReference type="SAM" id="Phobius"/>
    </source>
</evidence>
<proteinExistence type="inferred from homology"/>